<dbReference type="InterPro" id="IPR028275">
    <property type="entry name" value="CLU_N"/>
</dbReference>
<dbReference type="GO" id="GO:0005737">
    <property type="term" value="C:cytoplasm"/>
    <property type="evidence" value="ECO:0007669"/>
    <property type="project" value="UniProtKB-SubCell"/>
</dbReference>
<comment type="caution">
    <text evidence="5">The sequence shown here is derived from an EMBL/GenBank/DDBJ whole genome shotgun (WGS) entry which is preliminary data.</text>
</comment>
<dbReference type="InterPro" id="IPR011990">
    <property type="entry name" value="TPR-like_helical_dom_sf"/>
</dbReference>
<dbReference type="Proteomes" id="UP000605846">
    <property type="component" value="Unassembled WGS sequence"/>
</dbReference>
<dbReference type="InterPro" id="IPR027523">
    <property type="entry name" value="CLU_prot"/>
</dbReference>
<feature type="compositionally biased region" description="Basic residues" evidence="3">
    <location>
        <begin position="1250"/>
        <end position="1260"/>
    </location>
</feature>
<dbReference type="InterPro" id="IPR025697">
    <property type="entry name" value="CLU_dom"/>
</dbReference>
<feature type="compositionally biased region" description="Basic and acidic residues" evidence="3">
    <location>
        <begin position="624"/>
        <end position="646"/>
    </location>
</feature>
<evidence type="ECO:0000256" key="1">
    <source>
        <dbReference type="ARBA" id="ARBA00022490"/>
    </source>
</evidence>
<dbReference type="SUPFAM" id="SSF48452">
    <property type="entry name" value="TPR-like"/>
    <property type="match status" value="2"/>
</dbReference>
<dbReference type="CDD" id="cd15466">
    <property type="entry name" value="CLU-central"/>
    <property type="match status" value="1"/>
</dbReference>
<dbReference type="Gene3D" id="3.30.2280.10">
    <property type="entry name" value="Hypothetical protein (hspc210)"/>
    <property type="match status" value="1"/>
</dbReference>
<keyword evidence="6" id="KW-1185">Reference proteome</keyword>
<dbReference type="AlphaFoldDB" id="A0A8H7EMD2"/>
<evidence type="ECO:0000256" key="3">
    <source>
        <dbReference type="SAM" id="MobiDB-lite"/>
    </source>
</evidence>
<feature type="region of interest" description="Disordered" evidence="3">
    <location>
        <begin position="624"/>
        <end position="662"/>
    </location>
</feature>
<gene>
    <name evidence="2 5" type="primary">CLU1</name>
    <name evidence="2" type="synonym">TIF31</name>
    <name evidence="5" type="ORF">EC973_004648</name>
</gene>
<dbReference type="InterPro" id="IPR007967">
    <property type="entry name" value="GSKIP_dom"/>
</dbReference>
<feature type="region of interest" description="Disordered" evidence="3">
    <location>
        <begin position="1202"/>
        <end position="1260"/>
    </location>
</feature>
<dbReference type="GO" id="GO:0007005">
    <property type="term" value="P:mitochondrion organization"/>
    <property type="evidence" value="ECO:0007669"/>
    <property type="project" value="UniProtKB-UniRule"/>
</dbReference>
<reference evidence="5" key="1">
    <citation type="submission" date="2020-01" db="EMBL/GenBank/DDBJ databases">
        <title>Genome Sequencing of Three Apophysomyces-Like Fungal Strains Confirms a Novel Fungal Genus in the Mucoromycota with divergent Burkholderia-like Endosymbiotic Bacteria.</title>
        <authorList>
            <person name="Stajich J.E."/>
            <person name="Macias A.M."/>
            <person name="Carter-House D."/>
            <person name="Lovett B."/>
            <person name="Kasson L.R."/>
            <person name="Berry K."/>
            <person name="Grigoriev I."/>
            <person name="Chang Y."/>
            <person name="Spatafora J."/>
            <person name="Kasson M.T."/>
        </authorList>
    </citation>
    <scope>NUCLEOTIDE SEQUENCE</scope>
    <source>
        <strain evidence="5">NRRL A-21654</strain>
    </source>
</reference>
<dbReference type="Pfam" id="PF05303">
    <property type="entry name" value="GSKIP_dom"/>
    <property type="match status" value="1"/>
</dbReference>
<dbReference type="Gene3D" id="1.25.40.10">
    <property type="entry name" value="Tetratricopeptide repeat domain"/>
    <property type="match status" value="1"/>
</dbReference>
<dbReference type="EMBL" id="JABAYA010000262">
    <property type="protein sequence ID" value="KAF7721469.1"/>
    <property type="molecule type" value="Genomic_DNA"/>
</dbReference>
<proteinExistence type="inferred from homology"/>
<organism evidence="5 6">
    <name type="scientific">Apophysomyces ossiformis</name>
    <dbReference type="NCBI Taxonomy" id="679940"/>
    <lineage>
        <taxon>Eukaryota</taxon>
        <taxon>Fungi</taxon>
        <taxon>Fungi incertae sedis</taxon>
        <taxon>Mucoromycota</taxon>
        <taxon>Mucoromycotina</taxon>
        <taxon>Mucoromycetes</taxon>
        <taxon>Mucorales</taxon>
        <taxon>Mucorineae</taxon>
        <taxon>Mucoraceae</taxon>
        <taxon>Apophysomyces</taxon>
    </lineage>
</organism>
<comment type="similarity">
    <text evidence="2">Belongs to the CLU family.</text>
</comment>
<dbReference type="InterPro" id="IPR023231">
    <property type="entry name" value="GSKIP_dom_sf"/>
</dbReference>
<keyword evidence="1 2" id="KW-0963">Cytoplasm</keyword>
<dbReference type="OrthoDB" id="1414216at2759"/>
<comment type="subunit">
    <text evidence="2">May associate with the eukaryotic translation initiation factor 3 (eIF-3) complex.</text>
</comment>
<evidence type="ECO:0000256" key="2">
    <source>
        <dbReference type="HAMAP-Rule" id="MF_03013"/>
    </source>
</evidence>
<feature type="region of interest" description="Disordered" evidence="3">
    <location>
        <begin position="1"/>
        <end position="25"/>
    </location>
</feature>
<sequence length="1260" mass="141695">MAEKVPQQAVQEESTTNDQVAAPPEEETAVVEETYQLTVNLPRKAGNVKIIASPREAIHDIKQSIMESPETCVHSCFYLAFNGKRLNDFSELGEVEGITTETELELVEDTYTERDVRLHINRLRDLLGGPYKPNSSSVGIDPAISFLTAVTGEIDEEIVAEGEKKMEDLFSDAPIPQHAFTDADLDARSQLSQFTPSTFQRLAPQCLKSLVLSGWNPVPHTQRLKGDLLYLAVTTLENETIHITASTKGFFVNNSSNHKYDPSPKSGPVHKKMANHSLISLLQNLSPLFASNFAKLQDFITRHHMLEVLPVNTYSPSYPWAVQPEQHVYDPLRPADSFLNFGTDAVESLRDWNDELQSHRELPKTNLQERVLRERLITKIQSEFAEAAVRGAMAVVNGSVVPLNPLEPEDSHMYVYNNIFFSKGNDGRGTFENLGADEAAHVATGKDLEGVKILNTIDAEGLYTLGSVIVDYKGVRVLAQSVVPGIFRRQDENSIVYGSVDNGVQISSDEKFHETIGRDVAKSLHLAEHTLVDGQEGQVKLYTSMETKGLMGADGRRYLLDLYRLNPVDIDFQETECIEKTGEDAKPAYPHKMTLLRPELMSLFWEHRFREWVKIKSEEIKKERAQEKKAVAEGDKKEEEEKKTAEETPVAAEGDEQKEVVKTEEEDDIKIDMNEFQLHFNPDVFTNANQLSGDTLKEQEQVIRDASKFLNEEIIPSLVLDFASYAISPLDGDALTKAMHRRGINMRYLGKIAQLVALSEDKRIKHIQQLAIQEMVVRCSKRLLRKYLFTCNLEETSLCISHYFNCLFGTTFNPKPAAVLPEGKTKNDYEWARLTPASLKTQLQQQVLLRFRYNLEDDFMSSLKPLPTLREICLRVGVQIEAREYRFHPYTEEELAAFAAEDAAAQSQAARQKQQQAKSKKGNKKQHHQPTAKEEFKPVRRYTTFIPDDILNVMPIVKQAGTRSVFAEETFEAGKVSLSQGHRQLGLELLLESLTLHEQTYGFLHPETSKCYATLAMIYHHGEDREAALDLQRKAVIAAERTCGVDHPETIHHYLNLGLFEHAAGRTKLALRYIRHALYYWDLLFGPGHPDSATADNNAGVMLQSLRDYAMSTKFFERACATQEAILGKEHVITATGYHVLARAYTLQGDFNKALNAERVAYGVFEKKLGVEDPRTKESDMWLKELTSNALITAQRAREQSKAAASTATKTMASAASEKAAAGKKVEVPRGELPIEQVLQYINSPNPSSRKGKKKASSKQ</sequence>
<name>A0A8H7EMD2_9FUNG</name>
<feature type="compositionally biased region" description="Basic residues" evidence="3">
    <location>
        <begin position="918"/>
        <end position="930"/>
    </location>
</feature>
<dbReference type="PANTHER" id="PTHR12601">
    <property type="entry name" value="EUKARYOTIC TRANSLATION INITIATION FACTOR 3 SUBUNIT EIF-3"/>
    <property type="match status" value="1"/>
</dbReference>
<evidence type="ECO:0000313" key="6">
    <source>
        <dbReference type="Proteomes" id="UP000605846"/>
    </source>
</evidence>
<dbReference type="PROSITE" id="PS51823">
    <property type="entry name" value="CLU"/>
    <property type="match status" value="1"/>
</dbReference>
<accession>A0A8H7EMD2</accession>
<keyword evidence="2" id="KW-0694">RNA-binding</keyword>
<dbReference type="HAMAP" id="MF_03013">
    <property type="entry name" value="CLU"/>
    <property type="match status" value="1"/>
</dbReference>
<feature type="compositionally biased region" description="Low complexity" evidence="3">
    <location>
        <begin position="906"/>
        <end position="917"/>
    </location>
</feature>
<dbReference type="SUPFAM" id="SSF103107">
    <property type="entry name" value="Hypothetical protein c14orf129, hspc210"/>
    <property type="match status" value="1"/>
</dbReference>
<dbReference type="Pfam" id="PF13424">
    <property type="entry name" value="TPR_12"/>
    <property type="match status" value="2"/>
</dbReference>
<comment type="subcellular location">
    <subcellularLocation>
        <location evidence="2">Cytoplasm</location>
    </subcellularLocation>
</comment>
<dbReference type="Pfam" id="PF13236">
    <property type="entry name" value="CLU"/>
    <property type="match status" value="1"/>
</dbReference>
<comment type="function">
    <text evidence="2">mRNA-binding protein involved in proper cytoplasmic distribution of mitochondria.</text>
</comment>
<feature type="compositionally biased region" description="Polar residues" evidence="3">
    <location>
        <begin position="8"/>
        <end position="19"/>
    </location>
</feature>
<dbReference type="FunFam" id="3.30.2280.10:FF:000002">
    <property type="entry name" value="Clustered mitochondria protein homolog"/>
    <property type="match status" value="1"/>
</dbReference>
<dbReference type="PANTHER" id="PTHR12601:SF6">
    <property type="entry name" value="CLUSTERED MITOCHONDRIA PROTEIN HOMOLOG"/>
    <property type="match status" value="1"/>
</dbReference>
<protein>
    <recommendedName>
        <fullName evidence="2">Clustered mitochondria protein homolog</fullName>
    </recommendedName>
    <alternativeName>
        <fullName evidence="2">Protein TIF31 homolog</fullName>
    </alternativeName>
</protein>
<feature type="compositionally biased region" description="Low complexity" evidence="3">
    <location>
        <begin position="1202"/>
        <end position="1220"/>
    </location>
</feature>
<dbReference type="GO" id="GO:0048312">
    <property type="term" value="P:intracellular distribution of mitochondria"/>
    <property type="evidence" value="ECO:0007669"/>
    <property type="project" value="TreeGrafter"/>
</dbReference>
<dbReference type="GO" id="GO:0003729">
    <property type="term" value="F:mRNA binding"/>
    <property type="evidence" value="ECO:0007669"/>
    <property type="project" value="TreeGrafter"/>
</dbReference>
<dbReference type="InterPro" id="IPR033646">
    <property type="entry name" value="CLU-central"/>
</dbReference>
<dbReference type="Pfam" id="PF15044">
    <property type="entry name" value="CLU_N"/>
    <property type="match status" value="1"/>
</dbReference>
<feature type="region of interest" description="Disordered" evidence="3">
    <location>
        <begin position="906"/>
        <end position="934"/>
    </location>
</feature>
<evidence type="ECO:0000259" key="4">
    <source>
        <dbReference type="PROSITE" id="PS51823"/>
    </source>
</evidence>
<evidence type="ECO:0000313" key="5">
    <source>
        <dbReference type="EMBL" id="KAF7721469.1"/>
    </source>
</evidence>
<dbReference type="Pfam" id="PF12807">
    <property type="entry name" value="eIF3_p135"/>
    <property type="match status" value="1"/>
</dbReference>
<feature type="domain" description="Clu" evidence="4">
    <location>
        <begin position="325"/>
        <end position="573"/>
    </location>
</feature>